<dbReference type="RefSeq" id="WP_231966686.1">
    <property type="nucleotide sequence ID" value="NZ_LT629690.1"/>
</dbReference>
<dbReference type="InterPro" id="IPR023214">
    <property type="entry name" value="HAD_sf"/>
</dbReference>
<dbReference type="PANTHER" id="PTHR10000">
    <property type="entry name" value="PHOSPHOSERINE PHOSPHATASE"/>
    <property type="match status" value="1"/>
</dbReference>
<dbReference type="SUPFAM" id="SSF56784">
    <property type="entry name" value="HAD-like"/>
    <property type="match status" value="1"/>
</dbReference>
<name>A0A1G7FJC9_9BACT</name>
<reference evidence="1 2" key="1">
    <citation type="submission" date="2016-10" db="EMBL/GenBank/DDBJ databases">
        <authorList>
            <person name="de Groot N.N."/>
        </authorList>
    </citation>
    <scope>NUCLEOTIDE SEQUENCE [LARGE SCALE GENOMIC DNA]</scope>
    <source>
        <strain evidence="1 2">GAS232</strain>
    </source>
</reference>
<dbReference type="EMBL" id="LT629690">
    <property type="protein sequence ID" value="SDE75992.1"/>
    <property type="molecule type" value="Genomic_DNA"/>
</dbReference>
<protein>
    <recommendedName>
        <fullName evidence="3">HAD-superfamily hydrolase, subfamily IIB</fullName>
    </recommendedName>
</protein>
<dbReference type="GO" id="GO:0016791">
    <property type="term" value="F:phosphatase activity"/>
    <property type="evidence" value="ECO:0007669"/>
    <property type="project" value="TreeGrafter"/>
</dbReference>
<evidence type="ECO:0008006" key="3">
    <source>
        <dbReference type="Google" id="ProtNLM"/>
    </source>
</evidence>
<accession>A0A1G7FJC9</accession>
<proteinExistence type="predicted"/>
<dbReference type="PANTHER" id="PTHR10000:SF8">
    <property type="entry name" value="HAD SUPERFAMILY HYDROLASE-LIKE, TYPE 3"/>
    <property type="match status" value="1"/>
</dbReference>
<dbReference type="PROSITE" id="PS01229">
    <property type="entry name" value="COF_2"/>
    <property type="match status" value="1"/>
</dbReference>
<keyword evidence="2" id="KW-1185">Reference proteome</keyword>
<evidence type="ECO:0000313" key="2">
    <source>
        <dbReference type="Proteomes" id="UP000182427"/>
    </source>
</evidence>
<sequence>MSDTPKMIAIDMDGTLVHPGGTVSPGNQLALDRARRAGARIVIATGRRHSYAMKVLQTGNFQPHDIVLSSNGAVARTMDGRLLFREEMPAETALWLCETVTDYRNCLVFTFDTMDPHGNEAGGALVLEEVDDLHASIEKWMVANAADIRRFTPIESAFRTAQFPAIQAMLCGGMERMEMAFRHLDAAHEGRLSLTRTVYPLRDLCILDILPQGCSKGAGLAHLLREEGLTASDLMAIGDNWNDLTMLEQAQWPMLMGNAPDDLRLLAEERNWTVTRHHHEDGVAEAIAHCFAADHAAR</sequence>
<organism evidence="1 2">
    <name type="scientific">Terriglobus roseus</name>
    <dbReference type="NCBI Taxonomy" id="392734"/>
    <lineage>
        <taxon>Bacteria</taxon>
        <taxon>Pseudomonadati</taxon>
        <taxon>Acidobacteriota</taxon>
        <taxon>Terriglobia</taxon>
        <taxon>Terriglobales</taxon>
        <taxon>Acidobacteriaceae</taxon>
        <taxon>Terriglobus</taxon>
    </lineage>
</organism>
<dbReference type="Pfam" id="PF08282">
    <property type="entry name" value="Hydrolase_3"/>
    <property type="match status" value="1"/>
</dbReference>
<dbReference type="Proteomes" id="UP000182427">
    <property type="component" value="Chromosome I"/>
</dbReference>
<gene>
    <name evidence="1" type="ORF">SAMN05444167_0359</name>
</gene>
<dbReference type="AlphaFoldDB" id="A0A1G7FJC9"/>
<dbReference type="GO" id="GO:0000287">
    <property type="term" value="F:magnesium ion binding"/>
    <property type="evidence" value="ECO:0007669"/>
    <property type="project" value="TreeGrafter"/>
</dbReference>
<dbReference type="Gene3D" id="3.30.1240.10">
    <property type="match status" value="1"/>
</dbReference>
<dbReference type="InterPro" id="IPR036412">
    <property type="entry name" value="HAD-like_sf"/>
</dbReference>
<evidence type="ECO:0000313" key="1">
    <source>
        <dbReference type="EMBL" id="SDE75992.1"/>
    </source>
</evidence>
<dbReference type="GO" id="GO:0005829">
    <property type="term" value="C:cytosol"/>
    <property type="evidence" value="ECO:0007669"/>
    <property type="project" value="TreeGrafter"/>
</dbReference>
<dbReference type="Gene3D" id="3.40.50.1000">
    <property type="entry name" value="HAD superfamily/HAD-like"/>
    <property type="match status" value="1"/>
</dbReference>